<dbReference type="Proteomes" id="UP000265325">
    <property type="component" value="Unassembled WGS sequence"/>
</dbReference>
<dbReference type="AlphaFoldDB" id="A0A2P2GGU1"/>
<dbReference type="Pfam" id="PF00583">
    <property type="entry name" value="Acetyltransf_1"/>
    <property type="match status" value="1"/>
</dbReference>
<dbReference type="RefSeq" id="WP_046910736.1">
    <property type="nucleotide sequence ID" value="NZ_BAAAXG010000012.1"/>
</dbReference>
<feature type="domain" description="N-acetyltransferase" evidence="3">
    <location>
        <begin position="2"/>
        <end position="164"/>
    </location>
</feature>
<dbReference type="PROSITE" id="PS51186">
    <property type="entry name" value="GNAT"/>
    <property type="match status" value="1"/>
</dbReference>
<keyword evidence="5" id="KW-1185">Reference proteome</keyword>
<protein>
    <recommendedName>
        <fullName evidence="3">N-acetyltransferase domain-containing protein</fullName>
    </recommendedName>
</protein>
<dbReference type="InterPro" id="IPR050832">
    <property type="entry name" value="Bact_Acetyltransf"/>
</dbReference>
<accession>A0A2P2GGU1</accession>
<gene>
    <name evidence="4" type="ORF">VO63_27550</name>
</gene>
<keyword evidence="1" id="KW-0808">Transferase</keyword>
<evidence type="ECO:0000313" key="5">
    <source>
        <dbReference type="Proteomes" id="UP000265325"/>
    </source>
</evidence>
<dbReference type="SUPFAM" id="SSF55729">
    <property type="entry name" value="Acyl-CoA N-acyltransferases (Nat)"/>
    <property type="match status" value="1"/>
</dbReference>
<dbReference type="InterPro" id="IPR016181">
    <property type="entry name" value="Acyl_CoA_acyltransferase"/>
</dbReference>
<dbReference type="CDD" id="cd04301">
    <property type="entry name" value="NAT_SF"/>
    <property type="match status" value="1"/>
</dbReference>
<evidence type="ECO:0000313" key="4">
    <source>
        <dbReference type="EMBL" id="KKZ70730.1"/>
    </source>
</evidence>
<reference evidence="4 5" key="1">
    <citation type="submission" date="2015-05" db="EMBL/GenBank/DDBJ databases">
        <title>Draft Genome assembly of Streptomyces showdoensis.</title>
        <authorList>
            <person name="Thapa K.K."/>
            <person name="Metsa-Ketela M."/>
        </authorList>
    </citation>
    <scope>NUCLEOTIDE SEQUENCE [LARGE SCALE GENOMIC DNA]</scope>
    <source>
        <strain evidence="4 5">ATCC 15227</strain>
    </source>
</reference>
<name>A0A2P2GGU1_STREW</name>
<comment type="caution">
    <text evidence="4">The sequence shown here is derived from an EMBL/GenBank/DDBJ whole genome shotgun (WGS) entry which is preliminary data.</text>
</comment>
<sequence length="171" mass="18213">MRAIRAAGPSDAAAVASVHVRSWRAAYRGLVPDAYLDSLDVGERTEVWRDRLSAPGAPTVLLAEEDGAVAFSCFRPWPDGEWDASVTAELSALYAVPEAWGRGVGRDLLAATVAAMAAAGFRAAGLWVLEGNPRARAFYGAAGWRPDGTSVTEETGGRMLTELRYRTGPFS</sequence>
<keyword evidence="2" id="KW-0012">Acyltransferase</keyword>
<dbReference type="PANTHER" id="PTHR43877">
    <property type="entry name" value="AMINOALKYLPHOSPHONATE N-ACETYLTRANSFERASE-RELATED-RELATED"/>
    <property type="match status" value="1"/>
</dbReference>
<dbReference type="InterPro" id="IPR000182">
    <property type="entry name" value="GNAT_dom"/>
</dbReference>
<organism evidence="4 5">
    <name type="scientific">Streptomyces showdoensis</name>
    <dbReference type="NCBI Taxonomy" id="68268"/>
    <lineage>
        <taxon>Bacteria</taxon>
        <taxon>Bacillati</taxon>
        <taxon>Actinomycetota</taxon>
        <taxon>Actinomycetes</taxon>
        <taxon>Kitasatosporales</taxon>
        <taxon>Streptomycetaceae</taxon>
        <taxon>Streptomyces</taxon>
    </lineage>
</organism>
<evidence type="ECO:0000256" key="2">
    <source>
        <dbReference type="ARBA" id="ARBA00023315"/>
    </source>
</evidence>
<dbReference type="Gene3D" id="3.40.630.30">
    <property type="match status" value="1"/>
</dbReference>
<dbReference type="GO" id="GO:0016747">
    <property type="term" value="F:acyltransferase activity, transferring groups other than amino-acyl groups"/>
    <property type="evidence" value="ECO:0007669"/>
    <property type="project" value="InterPro"/>
</dbReference>
<evidence type="ECO:0000256" key="1">
    <source>
        <dbReference type="ARBA" id="ARBA00022679"/>
    </source>
</evidence>
<dbReference type="EMBL" id="LAQS01000051">
    <property type="protein sequence ID" value="KKZ70730.1"/>
    <property type="molecule type" value="Genomic_DNA"/>
</dbReference>
<proteinExistence type="predicted"/>
<evidence type="ECO:0000259" key="3">
    <source>
        <dbReference type="PROSITE" id="PS51186"/>
    </source>
</evidence>